<gene>
    <name evidence="8" type="ORF">H4219_004042</name>
</gene>
<feature type="repeat" description="WD" evidence="5">
    <location>
        <begin position="86"/>
        <end position="127"/>
    </location>
</feature>
<dbReference type="CDD" id="cd00200">
    <property type="entry name" value="WD40"/>
    <property type="match status" value="1"/>
</dbReference>
<dbReference type="Pfam" id="PF00400">
    <property type="entry name" value="WD40"/>
    <property type="match status" value="4"/>
</dbReference>
<name>A0A9W7ZTU4_9FUNG</name>
<dbReference type="GO" id="GO:0008360">
    <property type="term" value="P:regulation of cell shape"/>
    <property type="evidence" value="ECO:0007669"/>
    <property type="project" value="TreeGrafter"/>
</dbReference>
<feature type="compositionally biased region" description="Acidic residues" evidence="6">
    <location>
        <begin position="841"/>
        <end position="853"/>
    </location>
</feature>
<feature type="compositionally biased region" description="Acidic residues" evidence="6">
    <location>
        <begin position="1496"/>
        <end position="1514"/>
    </location>
</feature>
<proteinExistence type="predicted"/>
<reference evidence="8" key="1">
    <citation type="submission" date="2022-07" db="EMBL/GenBank/DDBJ databases">
        <title>Phylogenomic reconstructions and comparative analyses of Kickxellomycotina fungi.</title>
        <authorList>
            <person name="Reynolds N.K."/>
            <person name="Stajich J.E."/>
            <person name="Barry K."/>
            <person name="Grigoriev I.V."/>
            <person name="Crous P."/>
            <person name="Smith M.E."/>
        </authorList>
    </citation>
    <scope>NUCLEOTIDE SEQUENCE</scope>
    <source>
        <strain evidence="8">NBRC 100468</strain>
    </source>
</reference>
<feature type="repeat" description="WD" evidence="5">
    <location>
        <begin position="282"/>
        <end position="313"/>
    </location>
</feature>
<evidence type="ECO:0000259" key="7">
    <source>
        <dbReference type="PROSITE" id="PS50014"/>
    </source>
</evidence>
<feature type="region of interest" description="Disordered" evidence="6">
    <location>
        <begin position="730"/>
        <end position="1066"/>
    </location>
</feature>
<dbReference type="PROSITE" id="PS00678">
    <property type="entry name" value="WD_REPEATS_1"/>
    <property type="match status" value="1"/>
</dbReference>
<comment type="caution">
    <text evidence="8">The sequence shown here is derived from an EMBL/GenBank/DDBJ whole genome shotgun (WGS) entry which is preliminary data.</text>
</comment>
<feature type="compositionally biased region" description="Polar residues" evidence="6">
    <location>
        <begin position="991"/>
        <end position="1004"/>
    </location>
</feature>
<organism evidence="8 9">
    <name type="scientific">Mycoemilia scoparia</name>
    <dbReference type="NCBI Taxonomy" id="417184"/>
    <lineage>
        <taxon>Eukaryota</taxon>
        <taxon>Fungi</taxon>
        <taxon>Fungi incertae sedis</taxon>
        <taxon>Zoopagomycota</taxon>
        <taxon>Kickxellomycotina</taxon>
        <taxon>Kickxellomycetes</taxon>
        <taxon>Kickxellales</taxon>
        <taxon>Kickxellaceae</taxon>
        <taxon>Mycoemilia</taxon>
    </lineage>
</organism>
<dbReference type="PROSITE" id="PS50294">
    <property type="entry name" value="WD_REPEATS_REGION"/>
    <property type="match status" value="3"/>
</dbReference>
<dbReference type="InterPro" id="IPR036427">
    <property type="entry name" value="Bromodomain-like_sf"/>
</dbReference>
<feature type="compositionally biased region" description="Polar residues" evidence="6">
    <location>
        <begin position="855"/>
        <end position="864"/>
    </location>
</feature>
<keyword evidence="3 4" id="KW-0103">Bromodomain</keyword>
<evidence type="ECO:0000256" key="3">
    <source>
        <dbReference type="ARBA" id="ARBA00023117"/>
    </source>
</evidence>
<dbReference type="InterPro" id="IPR019775">
    <property type="entry name" value="WD40_repeat_CS"/>
</dbReference>
<keyword evidence="9" id="KW-1185">Reference proteome</keyword>
<evidence type="ECO:0000256" key="2">
    <source>
        <dbReference type="ARBA" id="ARBA00022737"/>
    </source>
</evidence>
<feature type="compositionally biased region" description="Basic residues" evidence="6">
    <location>
        <begin position="951"/>
        <end position="960"/>
    </location>
</feature>
<feature type="domain" description="Bromo" evidence="7">
    <location>
        <begin position="1305"/>
        <end position="1376"/>
    </location>
</feature>
<feature type="region of interest" description="Disordered" evidence="6">
    <location>
        <begin position="1404"/>
        <end position="1514"/>
    </location>
</feature>
<dbReference type="Pfam" id="PF25313">
    <property type="entry name" value="BRWD_AD"/>
    <property type="match status" value="1"/>
</dbReference>
<dbReference type="InterPro" id="IPR001680">
    <property type="entry name" value="WD40_rpt"/>
</dbReference>
<protein>
    <recommendedName>
        <fullName evidence="7">Bromo domain-containing protein</fullName>
    </recommendedName>
</protein>
<dbReference type="GO" id="GO:0006357">
    <property type="term" value="P:regulation of transcription by RNA polymerase II"/>
    <property type="evidence" value="ECO:0007669"/>
    <property type="project" value="TreeGrafter"/>
</dbReference>
<feature type="compositionally biased region" description="Basic residues" evidence="6">
    <location>
        <begin position="1483"/>
        <end position="1492"/>
    </location>
</feature>
<dbReference type="SUPFAM" id="SSF50978">
    <property type="entry name" value="WD40 repeat-like"/>
    <property type="match status" value="1"/>
</dbReference>
<feature type="region of interest" description="Disordered" evidence="6">
    <location>
        <begin position="621"/>
        <end position="642"/>
    </location>
</feature>
<dbReference type="Gene3D" id="1.20.920.10">
    <property type="entry name" value="Bromodomain-like"/>
    <property type="match status" value="1"/>
</dbReference>
<dbReference type="SUPFAM" id="SSF47370">
    <property type="entry name" value="Bromodomain"/>
    <property type="match status" value="1"/>
</dbReference>
<dbReference type="OrthoDB" id="538223at2759"/>
<dbReference type="PROSITE" id="PS50082">
    <property type="entry name" value="WD_REPEATS_2"/>
    <property type="match status" value="3"/>
</dbReference>
<evidence type="ECO:0000256" key="5">
    <source>
        <dbReference type="PROSITE-ProRule" id="PRU00221"/>
    </source>
</evidence>
<dbReference type="EMBL" id="JANBPU010000121">
    <property type="protein sequence ID" value="KAJ1915981.1"/>
    <property type="molecule type" value="Genomic_DNA"/>
</dbReference>
<feature type="compositionally biased region" description="Polar residues" evidence="6">
    <location>
        <begin position="1017"/>
        <end position="1028"/>
    </location>
</feature>
<dbReference type="Proteomes" id="UP001150538">
    <property type="component" value="Unassembled WGS sequence"/>
</dbReference>
<dbReference type="GO" id="GO:0006325">
    <property type="term" value="P:chromatin organization"/>
    <property type="evidence" value="ECO:0007669"/>
    <property type="project" value="UniProtKB-ARBA"/>
</dbReference>
<feature type="compositionally biased region" description="Acidic residues" evidence="6">
    <location>
        <begin position="924"/>
        <end position="936"/>
    </location>
</feature>
<evidence type="ECO:0000313" key="8">
    <source>
        <dbReference type="EMBL" id="KAJ1915981.1"/>
    </source>
</evidence>
<dbReference type="SMART" id="SM00297">
    <property type="entry name" value="BROMO"/>
    <property type="match status" value="1"/>
</dbReference>
<accession>A0A9W7ZTU4</accession>
<dbReference type="InterPro" id="IPR001487">
    <property type="entry name" value="Bromodomain"/>
</dbReference>
<keyword evidence="1 5" id="KW-0853">WD repeat</keyword>
<dbReference type="PROSITE" id="PS50014">
    <property type="entry name" value="BROMODOMAIN_2"/>
    <property type="match status" value="1"/>
</dbReference>
<feature type="compositionally biased region" description="Polar residues" evidence="6">
    <location>
        <begin position="1430"/>
        <end position="1460"/>
    </location>
</feature>
<dbReference type="GO" id="GO:0005634">
    <property type="term" value="C:nucleus"/>
    <property type="evidence" value="ECO:0007669"/>
    <property type="project" value="TreeGrafter"/>
</dbReference>
<dbReference type="InterPro" id="IPR057451">
    <property type="entry name" value="BRWD/PHIP_AD"/>
</dbReference>
<evidence type="ECO:0000256" key="6">
    <source>
        <dbReference type="SAM" id="MobiDB-lite"/>
    </source>
</evidence>
<feature type="compositionally biased region" description="Low complexity" evidence="6">
    <location>
        <begin position="632"/>
        <end position="642"/>
    </location>
</feature>
<dbReference type="InterPro" id="IPR015943">
    <property type="entry name" value="WD40/YVTN_repeat-like_dom_sf"/>
</dbReference>
<dbReference type="PANTHER" id="PTHR16266">
    <property type="entry name" value="WD REPEAT DOMAIN 9"/>
    <property type="match status" value="1"/>
</dbReference>
<feature type="compositionally biased region" description="Basic and acidic residues" evidence="6">
    <location>
        <begin position="937"/>
        <end position="950"/>
    </location>
</feature>
<sequence>MELENPHISTTHLKTILFGMPSNISLNKASVRGTLLGKPKASRPSPFHDSISGLIQKRQTRLGRAICRSSQLPLAVVKEFRDFVRCNGHKYPTYCVIFDRTGRRMITGSDDYLIKVWCTRTGRLINTFRGHQNVVTEMSLNTENTLLASSSMDGTVRVWDLQTGEPKAVLPGNLHSSKKSITAVKFSPSPIPQIRYLASIGEDNVCRLYSWSREDLTFKKTPIIIDGKQSGRDTITCSTFNPTGSFFAFSSKEGFVSIYTTINIKKDGDKAEWGPPKLVCRFAAHRASISTLSYSHDGTSLLTGAEDGTAKLWRFDKEFHAWKCIKMEVREKIPKVMVPVQPPNEPEVQPVGGAVPVTVQTVEPQPVQDGQQDGSQLNQPQAPALPTMEERPIVERIETNMVVWSCDNSLVLASNNIGSVFAFEASSGKLLWKKRAHDLCEVYVLATHPIDRRLAFSGGYDNKVILWDTVKGNILKEFRLQEQVFDGAFSDDGTMFAAVGDTGAAQIFGLSNSVGQYSLSRSMPEQAFPSDYMATVQDSNFNVVDEYTQLPPHLLPHGPLMDFDGREYQIVNDPQFGMKIEYGVDRGIFETEDAHVLSCLLEEVANLPPYVMQPVIDTEVRHHRNQSGHGSQSVAQQRQQRQNLQVSNMMPVLEEVDLGLIHIPDDENDEEYTQDIADEEDDMEMSPNPSDQEDELNIQIGRPSASQGHMRTIAGMQNRQSALMQMRLRRQERARNADQTSGGRRRSSSNIARNSATEDANEALGHSQSEGESVNGHRFAYGAPDDESDEDFAPGSRQRTGRRASRAQYQGRRPRNTRAARGSRQTRRHTRNGSDARGIVETDDEDVNIEDELSNPASATTYSFNGDAGSSRSSRSRRSRQQQPQQLIESDQENGYDIGSIIEEAEQAAKNAGPSRPRRRLDFSDDSDDVEDEDDGGEYRDEGDAIETPRRPKARRHSSRRISIQNGNDEDDGVSEGYHSNSNAGDDEENTTGPATNRHTTENGISLRRRRTKLGSPESQNGSSTPRTKTLRIRTGSSRRSSSQGGAQVKSPEGKKPEPAQNSIDPEFEPTEWILGCKPSVVPYRPQVGDAIVYFRQGHQEFWRATQLRSVLDHKKLPYVANPRLPNVVLGRVVKLSYHVGPPTYCTLKVQLVRANGSISDMIHEDEDSWTFSRQYIDIQYHDCDGVPDFTILFTRFQASMKRNIKVGEEVKVLFDEDQNYNATIIDFSTDSQNGSEEGITDSVAENPWKSITVKWSEDLDENTAVSPWEIIKKGEKSKLKPSEHERLSPNAKKGLLKLIQNIITSNGTSMWFDEHVEFRHTYIDYLLNIAYPMCLETIRSRIKNNFYRRLAAVTFDMRLIYENANNFNSPDTPVPLAAEKLYEDYMRGISELEKSLVEEAEGTMTMARRSASSSTNGLQERPHRRNLRRISQTSNSSTNGPGSQSTIGSPYQNDSSPATYSLRKRKRDRIPSDNGSRPAASTRKRSRRRLRFNGDDIDDVDNDDEDDGDYSAS</sequence>
<dbReference type="InterPro" id="IPR052060">
    <property type="entry name" value="Bromo_WD_repeat"/>
</dbReference>
<feature type="repeat" description="WD" evidence="5">
    <location>
        <begin position="128"/>
        <end position="169"/>
    </location>
</feature>
<dbReference type="SMART" id="SM00320">
    <property type="entry name" value="WD40"/>
    <property type="match status" value="7"/>
</dbReference>
<evidence type="ECO:0000256" key="1">
    <source>
        <dbReference type="ARBA" id="ARBA00022574"/>
    </source>
</evidence>
<dbReference type="Gene3D" id="2.130.10.10">
    <property type="entry name" value="YVTN repeat-like/Quinoprotein amine dehydrogenase"/>
    <property type="match status" value="2"/>
</dbReference>
<dbReference type="GO" id="GO:0007010">
    <property type="term" value="P:cytoskeleton organization"/>
    <property type="evidence" value="ECO:0007669"/>
    <property type="project" value="TreeGrafter"/>
</dbReference>
<dbReference type="PANTHER" id="PTHR16266:SF17">
    <property type="entry name" value="BRWD3"/>
    <property type="match status" value="1"/>
</dbReference>
<dbReference type="Pfam" id="PF00439">
    <property type="entry name" value="Bromodomain"/>
    <property type="match status" value="1"/>
</dbReference>
<evidence type="ECO:0000313" key="9">
    <source>
        <dbReference type="Proteomes" id="UP001150538"/>
    </source>
</evidence>
<dbReference type="InterPro" id="IPR036322">
    <property type="entry name" value="WD40_repeat_dom_sf"/>
</dbReference>
<evidence type="ECO:0000256" key="4">
    <source>
        <dbReference type="PROSITE-ProRule" id="PRU00035"/>
    </source>
</evidence>
<keyword evidence="2" id="KW-0677">Repeat</keyword>